<evidence type="ECO:0008006" key="6">
    <source>
        <dbReference type="Google" id="ProtNLM"/>
    </source>
</evidence>
<keyword evidence="5" id="KW-1185">Reference proteome</keyword>
<comment type="similarity">
    <text evidence="1">Belongs to the short-chain dehydrogenases/reductases (SDR) family.</text>
</comment>
<evidence type="ECO:0000313" key="4">
    <source>
        <dbReference type="EMBL" id="KIW36567.1"/>
    </source>
</evidence>
<proteinExistence type="inferred from homology"/>
<dbReference type="SUPFAM" id="SSF51735">
    <property type="entry name" value="NAD(P)-binding Rossmann-fold domains"/>
    <property type="match status" value="1"/>
</dbReference>
<protein>
    <recommendedName>
        <fullName evidence="6">Short-chain dehydrogenase</fullName>
    </recommendedName>
</protein>
<dbReference type="AlphaFoldDB" id="A0A0D2BGI3"/>
<dbReference type="STRING" id="215243.A0A0D2BGI3"/>
<evidence type="ECO:0000256" key="2">
    <source>
        <dbReference type="ARBA" id="ARBA00022857"/>
    </source>
</evidence>
<organism evidence="4 5">
    <name type="scientific">Exophiala oligosperma</name>
    <dbReference type="NCBI Taxonomy" id="215243"/>
    <lineage>
        <taxon>Eukaryota</taxon>
        <taxon>Fungi</taxon>
        <taxon>Dikarya</taxon>
        <taxon>Ascomycota</taxon>
        <taxon>Pezizomycotina</taxon>
        <taxon>Eurotiomycetes</taxon>
        <taxon>Chaetothyriomycetidae</taxon>
        <taxon>Chaetothyriales</taxon>
        <taxon>Herpotrichiellaceae</taxon>
        <taxon>Exophiala</taxon>
    </lineage>
</organism>
<dbReference type="OrthoDB" id="191139at2759"/>
<gene>
    <name evidence="4" type="ORF">PV06_11217</name>
</gene>
<dbReference type="InterPro" id="IPR002347">
    <property type="entry name" value="SDR_fam"/>
</dbReference>
<reference evidence="4 5" key="1">
    <citation type="submission" date="2015-01" db="EMBL/GenBank/DDBJ databases">
        <title>The Genome Sequence of Exophiala oligosperma CBS72588.</title>
        <authorList>
            <consortium name="The Broad Institute Genomics Platform"/>
            <person name="Cuomo C."/>
            <person name="de Hoog S."/>
            <person name="Gorbushina A."/>
            <person name="Stielow B."/>
            <person name="Teixiera M."/>
            <person name="Abouelleil A."/>
            <person name="Chapman S.B."/>
            <person name="Priest M."/>
            <person name="Young S.K."/>
            <person name="Wortman J."/>
            <person name="Nusbaum C."/>
            <person name="Birren B."/>
        </authorList>
    </citation>
    <scope>NUCLEOTIDE SEQUENCE [LARGE SCALE GENOMIC DNA]</scope>
    <source>
        <strain evidence="4 5">CBS 72588</strain>
    </source>
</reference>
<dbReference type="RefSeq" id="XP_016256783.1">
    <property type="nucleotide sequence ID" value="XM_016412850.1"/>
</dbReference>
<name>A0A0D2BGI3_9EURO</name>
<dbReference type="GO" id="GO:0016491">
    <property type="term" value="F:oxidoreductase activity"/>
    <property type="evidence" value="ECO:0007669"/>
    <property type="project" value="UniProtKB-KW"/>
</dbReference>
<accession>A0A0D2BGI3</accession>
<dbReference type="VEuPathDB" id="FungiDB:PV06_11217"/>
<sequence>MPDFGTESTGQEVVDAYPENVRDRIIVITGATGHSIGSAATLAFASAAPRQLILVNRNLEKSKRLISLIHEKAPSVSAIFIKCDLSSLESVKQAALEISRSVPHVDILINNAATVPGPYSQTEDGIESQFAVDYVAHFLLTNLLMPKLLAAGPGTRVVNVASSAVRHRTHAKFDDYNFSDGDTYTAFDGYIQAKLALVLFSIALAKRMETHNMQAYSLHPGSISSEMRASVSLDDWQASEKRRTEAGTKTEGTRKKTVEEGCATMLVAALDPRIAHQSGAYLKDGAVATEFIPVVDGNSEENSETLWKITERLLRSDFTWP</sequence>
<dbReference type="Pfam" id="PF00106">
    <property type="entry name" value="adh_short"/>
    <property type="match status" value="1"/>
</dbReference>
<dbReference type="Proteomes" id="UP000053342">
    <property type="component" value="Unassembled WGS sequence"/>
</dbReference>
<evidence type="ECO:0000256" key="1">
    <source>
        <dbReference type="ARBA" id="ARBA00006484"/>
    </source>
</evidence>
<dbReference type="Gene3D" id="3.40.50.720">
    <property type="entry name" value="NAD(P)-binding Rossmann-like Domain"/>
    <property type="match status" value="1"/>
</dbReference>
<dbReference type="PANTHER" id="PTHR24320">
    <property type="entry name" value="RETINOL DEHYDROGENASE"/>
    <property type="match status" value="1"/>
</dbReference>
<keyword evidence="2" id="KW-0521">NADP</keyword>
<dbReference type="PANTHER" id="PTHR24320:SF283">
    <property type="entry name" value="RETINOL DEHYDROGENASE 11"/>
    <property type="match status" value="1"/>
</dbReference>
<evidence type="ECO:0000313" key="5">
    <source>
        <dbReference type="Proteomes" id="UP000053342"/>
    </source>
</evidence>
<evidence type="ECO:0000256" key="3">
    <source>
        <dbReference type="ARBA" id="ARBA00023002"/>
    </source>
</evidence>
<keyword evidence="3" id="KW-0560">Oxidoreductase</keyword>
<dbReference type="PRINTS" id="PR00081">
    <property type="entry name" value="GDHRDH"/>
</dbReference>
<dbReference type="InterPro" id="IPR036291">
    <property type="entry name" value="NAD(P)-bd_dom_sf"/>
</dbReference>
<dbReference type="EMBL" id="KN847353">
    <property type="protein sequence ID" value="KIW36567.1"/>
    <property type="molecule type" value="Genomic_DNA"/>
</dbReference>
<dbReference type="GeneID" id="27363291"/>